<dbReference type="GO" id="GO:0006465">
    <property type="term" value="P:signal peptide processing"/>
    <property type="evidence" value="ECO:0007669"/>
    <property type="project" value="UniProtKB-UniRule"/>
</dbReference>
<keyword evidence="4 6" id="KW-0472">Membrane</keyword>
<dbReference type="CDD" id="cd06530">
    <property type="entry name" value="S26_SPase_I"/>
    <property type="match status" value="1"/>
</dbReference>
<proteinExistence type="predicted"/>
<evidence type="ECO:0000256" key="6">
    <source>
        <dbReference type="SAM" id="Phobius"/>
    </source>
</evidence>
<dbReference type="EMBL" id="JAAXZR010000019">
    <property type="protein sequence ID" value="NLT79556.1"/>
    <property type="molecule type" value="Genomic_DNA"/>
</dbReference>
<dbReference type="PANTHER" id="PTHR10806:SF6">
    <property type="entry name" value="SIGNAL PEPTIDASE COMPLEX CATALYTIC SUBUNIT SEC11"/>
    <property type="match status" value="1"/>
</dbReference>
<protein>
    <recommendedName>
        <fullName evidence="5">Signal peptidase I</fullName>
        <ecNumber evidence="5">3.4.21.89</ecNumber>
    </recommendedName>
</protein>
<comment type="subcellular location">
    <subcellularLocation>
        <location evidence="1">Membrane</location>
    </subcellularLocation>
</comment>
<dbReference type="AlphaFoldDB" id="A0A971CZ17"/>
<accession>A0A971CZ17</accession>
<gene>
    <name evidence="7" type="ORF">GXW98_04625</name>
</gene>
<dbReference type="GO" id="GO:0009003">
    <property type="term" value="F:signal peptidase activity"/>
    <property type="evidence" value="ECO:0007669"/>
    <property type="project" value="UniProtKB-EC"/>
</dbReference>
<evidence type="ECO:0000313" key="8">
    <source>
        <dbReference type="Proteomes" id="UP000767327"/>
    </source>
</evidence>
<reference evidence="7" key="2">
    <citation type="submission" date="2020-01" db="EMBL/GenBank/DDBJ databases">
        <authorList>
            <person name="Campanaro S."/>
        </authorList>
    </citation>
    <scope>NUCLEOTIDE SEQUENCE</scope>
    <source>
        <strain evidence="7">AS01afH2WH_6</strain>
    </source>
</reference>
<evidence type="ECO:0000256" key="4">
    <source>
        <dbReference type="ARBA" id="ARBA00023136"/>
    </source>
</evidence>
<evidence type="ECO:0000256" key="2">
    <source>
        <dbReference type="ARBA" id="ARBA00022692"/>
    </source>
</evidence>
<sequence>MACIGALSLLLFIGAAAFGLRPMVVISASMEPSIRVGSLLLSVETTSSALQVGDVVTVRAGDTKHLVTHRIVDIKGCEQDQCSFTTKGDANVADDPREVVVRSAPRMWLVIPQMGFAVLWMRTLGGLLCLASAALLLAVLVVYVPASDKGGKM</sequence>
<evidence type="ECO:0000256" key="1">
    <source>
        <dbReference type="ARBA" id="ARBA00004370"/>
    </source>
</evidence>
<dbReference type="SUPFAM" id="SSF51306">
    <property type="entry name" value="LexA/Signal peptidase"/>
    <property type="match status" value="1"/>
</dbReference>
<dbReference type="Proteomes" id="UP000767327">
    <property type="component" value="Unassembled WGS sequence"/>
</dbReference>
<reference evidence="7" key="1">
    <citation type="journal article" date="2020" name="Biotechnol. Biofuels">
        <title>New insights from the biogas microbiome by comprehensive genome-resolved metagenomics of nearly 1600 species originating from multiple anaerobic digesters.</title>
        <authorList>
            <person name="Campanaro S."/>
            <person name="Treu L."/>
            <person name="Rodriguez-R L.M."/>
            <person name="Kovalovszki A."/>
            <person name="Ziels R.M."/>
            <person name="Maus I."/>
            <person name="Zhu X."/>
            <person name="Kougias P.G."/>
            <person name="Basile A."/>
            <person name="Luo G."/>
            <person name="Schluter A."/>
            <person name="Konstantinidis K.T."/>
            <person name="Angelidaki I."/>
        </authorList>
    </citation>
    <scope>NUCLEOTIDE SEQUENCE</scope>
    <source>
        <strain evidence="7">AS01afH2WH_6</strain>
    </source>
</reference>
<name>A0A971CZ17_9BIFI</name>
<dbReference type="InterPro" id="IPR019533">
    <property type="entry name" value="Peptidase_S26"/>
</dbReference>
<dbReference type="PANTHER" id="PTHR10806">
    <property type="entry name" value="SIGNAL PEPTIDASE COMPLEX CATALYTIC SUBUNIT SEC11"/>
    <property type="match status" value="1"/>
</dbReference>
<evidence type="ECO:0000256" key="3">
    <source>
        <dbReference type="ARBA" id="ARBA00022989"/>
    </source>
</evidence>
<dbReference type="PRINTS" id="PR00728">
    <property type="entry name" value="SIGNALPTASE"/>
</dbReference>
<keyword evidence="7" id="KW-0378">Hydrolase</keyword>
<organism evidence="7 8">
    <name type="scientific">Bifidobacterium crudilactis</name>
    <dbReference type="NCBI Taxonomy" id="327277"/>
    <lineage>
        <taxon>Bacteria</taxon>
        <taxon>Bacillati</taxon>
        <taxon>Actinomycetota</taxon>
        <taxon>Actinomycetes</taxon>
        <taxon>Bifidobacteriales</taxon>
        <taxon>Bifidobacteriaceae</taxon>
        <taxon>Bifidobacterium</taxon>
    </lineage>
</organism>
<evidence type="ECO:0000256" key="5">
    <source>
        <dbReference type="NCBIfam" id="TIGR02228"/>
    </source>
</evidence>
<evidence type="ECO:0000313" key="7">
    <source>
        <dbReference type="EMBL" id="NLT79556.1"/>
    </source>
</evidence>
<dbReference type="InterPro" id="IPR001733">
    <property type="entry name" value="Peptidase_S26B"/>
</dbReference>
<keyword evidence="3 6" id="KW-1133">Transmembrane helix</keyword>
<comment type="caution">
    <text evidence="7">The sequence shown here is derived from an EMBL/GenBank/DDBJ whole genome shotgun (WGS) entry which is preliminary data.</text>
</comment>
<dbReference type="EC" id="3.4.21.89" evidence="5"/>
<dbReference type="InterPro" id="IPR036286">
    <property type="entry name" value="LexA/Signal_pep-like_sf"/>
</dbReference>
<dbReference type="GO" id="GO:0004252">
    <property type="term" value="F:serine-type endopeptidase activity"/>
    <property type="evidence" value="ECO:0007669"/>
    <property type="project" value="UniProtKB-UniRule"/>
</dbReference>
<feature type="transmembrane region" description="Helical" evidence="6">
    <location>
        <begin position="124"/>
        <end position="144"/>
    </location>
</feature>
<dbReference type="GO" id="GO:0016020">
    <property type="term" value="C:membrane"/>
    <property type="evidence" value="ECO:0007669"/>
    <property type="project" value="UniProtKB-SubCell"/>
</dbReference>
<keyword evidence="2 6" id="KW-0812">Transmembrane</keyword>
<dbReference type="NCBIfam" id="TIGR02228">
    <property type="entry name" value="sigpep_I_arch"/>
    <property type="match status" value="1"/>
</dbReference>